<keyword evidence="3" id="KW-0378">Hydrolase</keyword>
<evidence type="ECO:0000313" key="4">
    <source>
        <dbReference type="Proteomes" id="UP000008983"/>
    </source>
</evidence>
<dbReference type="SUPFAM" id="SSF52540">
    <property type="entry name" value="P-loop containing nucleoside triphosphate hydrolases"/>
    <property type="match status" value="1"/>
</dbReference>
<feature type="domain" description="RecF/RecN/SMC N-terminal" evidence="2">
    <location>
        <begin position="66"/>
        <end position="145"/>
    </location>
</feature>
<dbReference type="InterPro" id="IPR003395">
    <property type="entry name" value="RecF/RecN/SMC_N"/>
</dbReference>
<dbReference type="InParanoid" id="G0QQI0"/>
<name>G0QQI0_ICHMU</name>
<dbReference type="EMBL" id="GL983639">
    <property type="protein sequence ID" value="EGR32526.1"/>
    <property type="molecule type" value="Genomic_DNA"/>
</dbReference>
<dbReference type="PANTHER" id="PTHR43977">
    <property type="entry name" value="STRUCTURAL MAINTENANCE OF CHROMOSOMES PROTEIN 3"/>
    <property type="match status" value="1"/>
</dbReference>
<dbReference type="STRING" id="857967.G0QQI0"/>
<dbReference type="AlphaFoldDB" id="G0QQI0"/>
<reference evidence="3 4" key="1">
    <citation type="submission" date="2011-07" db="EMBL/GenBank/DDBJ databases">
        <authorList>
            <person name="Coyne R."/>
            <person name="Brami D."/>
            <person name="Johnson J."/>
            <person name="Hostetler J."/>
            <person name="Hannick L."/>
            <person name="Clark T."/>
            <person name="Cassidy-Hanley D."/>
            <person name="Inman J."/>
        </authorList>
    </citation>
    <scope>NUCLEOTIDE SEQUENCE [LARGE SCALE GENOMIC DNA]</scope>
    <source>
        <strain evidence="3 4">G5</strain>
    </source>
</reference>
<dbReference type="Proteomes" id="UP000008983">
    <property type="component" value="Unassembled WGS sequence"/>
</dbReference>
<evidence type="ECO:0000256" key="1">
    <source>
        <dbReference type="SAM" id="MobiDB-lite"/>
    </source>
</evidence>
<organism evidence="3 4">
    <name type="scientific">Ichthyophthirius multifiliis</name>
    <name type="common">White spot disease agent</name>
    <name type="synonym">Ich</name>
    <dbReference type="NCBI Taxonomy" id="5932"/>
    <lineage>
        <taxon>Eukaryota</taxon>
        <taxon>Sar</taxon>
        <taxon>Alveolata</taxon>
        <taxon>Ciliophora</taxon>
        <taxon>Intramacronucleata</taxon>
        <taxon>Oligohymenophorea</taxon>
        <taxon>Hymenostomatida</taxon>
        <taxon>Ophryoglenina</taxon>
        <taxon>Ichthyophthirius</taxon>
    </lineage>
</organism>
<feature type="region of interest" description="Disordered" evidence="1">
    <location>
        <begin position="161"/>
        <end position="186"/>
    </location>
</feature>
<proteinExistence type="predicted"/>
<gene>
    <name evidence="3" type="ORF">IMG5_079260</name>
</gene>
<dbReference type="Gene3D" id="3.40.50.300">
    <property type="entry name" value="P-loop containing nucleotide triphosphate hydrolases"/>
    <property type="match status" value="1"/>
</dbReference>
<dbReference type="GO" id="GO:0016787">
    <property type="term" value="F:hydrolase activity"/>
    <property type="evidence" value="ECO:0007669"/>
    <property type="project" value="UniProtKB-KW"/>
</dbReference>
<keyword evidence="4" id="KW-1185">Reference proteome</keyword>
<dbReference type="InterPro" id="IPR027417">
    <property type="entry name" value="P-loop_NTPase"/>
</dbReference>
<evidence type="ECO:0000313" key="3">
    <source>
        <dbReference type="EMBL" id="EGR32526.1"/>
    </source>
</evidence>
<dbReference type="Pfam" id="PF02463">
    <property type="entry name" value="SMC_N"/>
    <property type="match status" value="1"/>
</dbReference>
<dbReference type="EC" id="3.6.3.44" evidence="3"/>
<protein>
    <submittedName>
        <fullName evidence="3">Structural maintenance of chromosomes smc2, putative</fullName>
        <ecNumber evidence="3">3.6.3.44</ecNumber>
    </submittedName>
</protein>
<accession>G0QQI0</accession>
<dbReference type="RefSeq" id="XP_004036512.1">
    <property type="nucleotide sequence ID" value="XM_004036464.1"/>
</dbReference>
<sequence>MDELDKKKKETLEKCYLQVNQTFGQIFSDLLPGAAARIQPLEGQDVSEGLEIGVAFNGVWKNSLSELSGGQRSLIALSFVLALLKYKPAPFYILDEVDSALDLSHTENIGHMIAQRFQSSQFLLISLKDGMYQNANVLFKTSFVDGVSKVDRIPLKKKMIQGKDKKKKMEIEDNENQDKENVIKQR</sequence>
<evidence type="ECO:0000259" key="2">
    <source>
        <dbReference type="Pfam" id="PF02463"/>
    </source>
</evidence>
<dbReference type="GeneID" id="14908688"/>
<dbReference type="OMA" id="HTANIGH"/>
<dbReference type="OrthoDB" id="302872at2759"/>
<dbReference type="eggNOG" id="KOG0933">
    <property type="taxonomic scope" value="Eukaryota"/>
</dbReference>